<dbReference type="InterPro" id="IPR025770">
    <property type="entry name" value="PPMT_MeTrfase"/>
</dbReference>
<dbReference type="GO" id="GO:0032259">
    <property type="term" value="P:methylation"/>
    <property type="evidence" value="ECO:0007669"/>
    <property type="project" value="UniProtKB-KW"/>
</dbReference>
<dbReference type="Gene3D" id="1.20.120.1630">
    <property type="match status" value="1"/>
</dbReference>
<dbReference type="EC" id="2.1.1.100" evidence="3 10"/>
<dbReference type="EMBL" id="FJOG01000018">
    <property type="protein sequence ID" value="CZR61595.1"/>
    <property type="molecule type" value="Genomic_DNA"/>
</dbReference>
<keyword evidence="13" id="KW-1185">Reference proteome</keyword>
<dbReference type="GO" id="GO:0005789">
    <property type="term" value="C:endoplasmic reticulum membrane"/>
    <property type="evidence" value="ECO:0007669"/>
    <property type="project" value="UniProtKB-SubCell"/>
</dbReference>
<dbReference type="PANTHER" id="PTHR12714">
    <property type="entry name" value="PROTEIN-S ISOPRENYLCYSTEINE O-METHYLTRANSFERASE"/>
    <property type="match status" value="1"/>
</dbReference>
<feature type="transmembrane region" description="Helical" evidence="10">
    <location>
        <begin position="153"/>
        <end position="174"/>
    </location>
</feature>
<dbReference type="PANTHER" id="PTHR12714:SF9">
    <property type="entry name" value="PROTEIN-S-ISOPRENYLCYSTEINE O-METHYLTRANSFERASE"/>
    <property type="match status" value="1"/>
</dbReference>
<keyword evidence="9 10" id="KW-0472">Membrane</keyword>
<dbReference type="STRING" id="576137.A0A1L7X990"/>
<sequence length="306" mass="34142">MASGSSSNGSANPSDHETSSWVPPVRRRNPLHEATSMINGGGLGDPTHSRGAQLPSSPQPSEVSLALDKYESQLYPHARKSLSGIALRAFLLGLTLAFSSTATIYLLSISNTIWRAPFSIACLCLFHFLEFYTTSLTNVPAAEVSSFLLSSNGSAYLLAHLFSMLECLISHYLFPSPLLPATIHNISLYLGLFLLVLGQTIRSYAMYTAGTNFSHFVKQRKAQSHQLVTTGIYSYFRHPSYFGYFWWGIGTQLVYGNTVCLVGFGLVLWWFFFKRIQGEERLLVGFFGDEYRVYRGRTWVGIPFIK</sequence>
<comment type="similarity">
    <text evidence="2 10">Belongs to the class VI-like SAM-binding methyltransferase superfamily. Isoprenylcysteine carboxyl methyltransferase family.</text>
</comment>
<keyword evidence="6 10" id="KW-0949">S-adenosyl-L-methionine</keyword>
<evidence type="ECO:0000256" key="1">
    <source>
        <dbReference type="ARBA" id="ARBA00004141"/>
    </source>
</evidence>
<comment type="catalytic activity">
    <reaction evidence="10">
        <text>[protein]-C-terminal S-[(2E,6E)-farnesyl]-L-cysteine + S-adenosyl-L-methionine = [protein]-C-terminal S-[(2E,6E)-farnesyl]-L-cysteine methyl ester + S-adenosyl-L-homocysteine</text>
        <dbReference type="Rhea" id="RHEA:21672"/>
        <dbReference type="Rhea" id="RHEA-COMP:12125"/>
        <dbReference type="Rhea" id="RHEA-COMP:12126"/>
        <dbReference type="ChEBI" id="CHEBI:57856"/>
        <dbReference type="ChEBI" id="CHEBI:59789"/>
        <dbReference type="ChEBI" id="CHEBI:90510"/>
        <dbReference type="ChEBI" id="CHEBI:90511"/>
        <dbReference type="EC" id="2.1.1.100"/>
    </reaction>
</comment>
<reference evidence="12 13" key="1">
    <citation type="submission" date="2016-03" db="EMBL/GenBank/DDBJ databases">
        <authorList>
            <person name="Ploux O."/>
        </authorList>
    </citation>
    <scope>NUCLEOTIDE SEQUENCE [LARGE SCALE GENOMIC DNA]</scope>
    <source>
        <strain evidence="12 13">UAMH 11012</strain>
    </source>
</reference>
<evidence type="ECO:0000256" key="3">
    <source>
        <dbReference type="ARBA" id="ARBA00012151"/>
    </source>
</evidence>
<name>A0A1L7X990_9HELO</name>
<dbReference type="InterPro" id="IPR007269">
    <property type="entry name" value="ICMT_MeTrfase"/>
</dbReference>
<dbReference type="GO" id="GO:0004671">
    <property type="term" value="F:protein C-terminal S-isoprenylcysteine carboxyl O-methyltransferase activity"/>
    <property type="evidence" value="ECO:0007669"/>
    <property type="project" value="UniProtKB-EC"/>
</dbReference>
<keyword evidence="8 10" id="KW-1133">Transmembrane helix</keyword>
<keyword evidence="7 10" id="KW-0812">Transmembrane</keyword>
<feature type="compositionally biased region" description="Low complexity" evidence="11">
    <location>
        <begin position="1"/>
        <end position="12"/>
    </location>
</feature>
<accession>A0A1L7X990</accession>
<dbReference type="PROSITE" id="PS51564">
    <property type="entry name" value="SAM_ICMT"/>
    <property type="match status" value="1"/>
</dbReference>
<evidence type="ECO:0000313" key="12">
    <source>
        <dbReference type="EMBL" id="CZR61595.1"/>
    </source>
</evidence>
<feature type="transmembrane region" description="Helical" evidence="10">
    <location>
        <begin position="253"/>
        <end position="273"/>
    </location>
</feature>
<evidence type="ECO:0000256" key="7">
    <source>
        <dbReference type="ARBA" id="ARBA00022692"/>
    </source>
</evidence>
<feature type="region of interest" description="Disordered" evidence="11">
    <location>
        <begin position="1"/>
        <end position="61"/>
    </location>
</feature>
<evidence type="ECO:0000256" key="10">
    <source>
        <dbReference type="RuleBase" id="RU362022"/>
    </source>
</evidence>
<keyword evidence="5 12" id="KW-0808">Transferase</keyword>
<feature type="transmembrane region" description="Helical" evidence="10">
    <location>
        <begin position="186"/>
        <end position="207"/>
    </location>
</feature>
<evidence type="ECO:0000256" key="6">
    <source>
        <dbReference type="ARBA" id="ARBA00022691"/>
    </source>
</evidence>
<comment type="subcellular location">
    <subcellularLocation>
        <location evidence="10">Endoplasmic reticulum membrane</location>
        <topology evidence="10">Multi-pass membrane protein</topology>
    </subcellularLocation>
    <subcellularLocation>
        <location evidence="1">Membrane</location>
        <topology evidence="1">Multi-pass membrane protein</topology>
    </subcellularLocation>
</comment>
<evidence type="ECO:0000256" key="9">
    <source>
        <dbReference type="ARBA" id="ARBA00023136"/>
    </source>
</evidence>
<protein>
    <recommendedName>
        <fullName evidence="3 10">Protein-S-isoprenylcysteine O-methyltransferase</fullName>
        <ecNumber evidence="3 10">2.1.1.100</ecNumber>
    </recommendedName>
</protein>
<keyword evidence="10" id="KW-0256">Endoplasmic reticulum</keyword>
<dbReference type="OrthoDB" id="422086at2759"/>
<dbReference type="Proteomes" id="UP000184330">
    <property type="component" value="Unassembled WGS sequence"/>
</dbReference>
<keyword evidence="4 10" id="KW-0489">Methyltransferase</keyword>
<gene>
    <name evidence="12" type="ORF">PAC_11492</name>
</gene>
<proteinExistence type="inferred from homology"/>
<evidence type="ECO:0000313" key="13">
    <source>
        <dbReference type="Proteomes" id="UP000184330"/>
    </source>
</evidence>
<dbReference type="AlphaFoldDB" id="A0A1L7X990"/>
<evidence type="ECO:0000256" key="8">
    <source>
        <dbReference type="ARBA" id="ARBA00022989"/>
    </source>
</evidence>
<evidence type="ECO:0000256" key="4">
    <source>
        <dbReference type="ARBA" id="ARBA00022603"/>
    </source>
</evidence>
<dbReference type="Pfam" id="PF04140">
    <property type="entry name" value="ICMT"/>
    <property type="match status" value="1"/>
</dbReference>
<feature type="transmembrane region" description="Helical" evidence="10">
    <location>
        <begin position="85"/>
        <end position="107"/>
    </location>
</feature>
<evidence type="ECO:0000256" key="2">
    <source>
        <dbReference type="ARBA" id="ARBA00009140"/>
    </source>
</evidence>
<feature type="transmembrane region" description="Helical" evidence="10">
    <location>
        <begin position="113"/>
        <end position="132"/>
    </location>
</feature>
<evidence type="ECO:0000256" key="11">
    <source>
        <dbReference type="SAM" id="MobiDB-lite"/>
    </source>
</evidence>
<evidence type="ECO:0000256" key="5">
    <source>
        <dbReference type="ARBA" id="ARBA00022679"/>
    </source>
</evidence>
<organism evidence="12 13">
    <name type="scientific">Phialocephala subalpina</name>
    <dbReference type="NCBI Taxonomy" id="576137"/>
    <lineage>
        <taxon>Eukaryota</taxon>
        <taxon>Fungi</taxon>
        <taxon>Dikarya</taxon>
        <taxon>Ascomycota</taxon>
        <taxon>Pezizomycotina</taxon>
        <taxon>Leotiomycetes</taxon>
        <taxon>Helotiales</taxon>
        <taxon>Mollisiaceae</taxon>
        <taxon>Phialocephala</taxon>
        <taxon>Phialocephala fortinii species complex</taxon>
    </lineage>
</organism>